<keyword evidence="2" id="KW-1185">Reference proteome</keyword>
<comment type="caution">
    <text evidence="1">The sequence shown here is derived from an EMBL/GenBank/DDBJ whole genome shotgun (WGS) entry which is preliminary data.</text>
</comment>
<evidence type="ECO:0000313" key="1">
    <source>
        <dbReference type="EMBL" id="GAA2036379.1"/>
    </source>
</evidence>
<gene>
    <name evidence="1" type="ORF">GCM10009720_16190</name>
</gene>
<dbReference type="EMBL" id="BAAAMN010000028">
    <property type="protein sequence ID" value="GAA2036379.1"/>
    <property type="molecule type" value="Genomic_DNA"/>
</dbReference>
<accession>A0ABN2UH32</accession>
<dbReference type="Proteomes" id="UP001501461">
    <property type="component" value="Unassembled WGS sequence"/>
</dbReference>
<evidence type="ECO:0000313" key="2">
    <source>
        <dbReference type="Proteomes" id="UP001501461"/>
    </source>
</evidence>
<protein>
    <submittedName>
        <fullName evidence="1">Uncharacterized protein</fullName>
    </submittedName>
</protein>
<proteinExistence type="predicted"/>
<reference evidence="1 2" key="1">
    <citation type="journal article" date="2019" name="Int. J. Syst. Evol. Microbiol.">
        <title>The Global Catalogue of Microorganisms (GCM) 10K type strain sequencing project: providing services to taxonomists for standard genome sequencing and annotation.</title>
        <authorList>
            <consortium name="The Broad Institute Genomics Platform"/>
            <consortium name="The Broad Institute Genome Sequencing Center for Infectious Disease"/>
            <person name="Wu L."/>
            <person name="Ma J."/>
        </authorList>
    </citation>
    <scope>NUCLEOTIDE SEQUENCE [LARGE SCALE GENOMIC DNA]</scope>
    <source>
        <strain evidence="1 2">JCM 13595</strain>
    </source>
</reference>
<organism evidence="1 2">
    <name type="scientific">Yaniella flava</name>
    <dbReference type="NCBI Taxonomy" id="287930"/>
    <lineage>
        <taxon>Bacteria</taxon>
        <taxon>Bacillati</taxon>
        <taxon>Actinomycetota</taxon>
        <taxon>Actinomycetes</taxon>
        <taxon>Micrococcales</taxon>
        <taxon>Micrococcaceae</taxon>
        <taxon>Yaniella</taxon>
    </lineage>
</organism>
<sequence length="103" mass="11569">MGVSLSVTPVFHAGHGEIMKHNLKSQKTVTELPKLPKTLAWHIVEAHHSGGTTFWLRMTDSLWNEVAQYGWRTGYVPTSEQLIHRAKMMMNKAGIEAVEEGQS</sequence>
<name>A0ABN2UH32_9MICC</name>